<dbReference type="InterPro" id="IPR002403">
    <property type="entry name" value="Cyt_P450_E_grp-IV"/>
</dbReference>
<dbReference type="GO" id="GO:0004497">
    <property type="term" value="F:monooxygenase activity"/>
    <property type="evidence" value="ECO:0007669"/>
    <property type="project" value="InterPro"/>
</dbReference>
<dbReference type="SUPFAM" id="SSF48264">
    <property type="entry name" value="Cytochrome P450"/>
    <property type="match status" value="1"/>
</dbReference>
<keyword evidence="6" id="KW-1185">Reference proteome</keyword>
<dbReference type="EMBL" id="JABBWK010000008">
    <property type="protein sequence ID" value="KAG1905027.1"/>
    <property type="molecule type" value="Genomic_DNA"/>
</dbReference>
<dbReference type="AlphaFoldDB" id="A0AAD4EFC4"/>
<evidence type="ECO:0000256" key="2">
    <source>
        <dbReference type="ARBA" id="ARBA00010617"/>
    </source>
</evidence>
<feature type="non-terminal residue" evidence="5">
    <location>
        <position position="1"/>
    </location>
</feature>
<evidence type="ECO:0000313" key="6">
    <source>
        <dbReference type="Proteomes" id="UP001195769"/>
    </source>
</evidence>
<protein>
    <submittedName>
        <fullName evidence="5">Cytochrome P450</fullName>
    </submittedName>
</protein>
<name>A0AAD4EFC4_9AGAM</name>
<dbReference type="Gene3D" id="1.10.630.10">
    <property type="entry name" value="Cytochrome P450"/>
    <property type="match status" value="1"/>
</dbReference>
<dbReference type="GO" id="GO:0020037">
    <property type="term" value="F:heme binding"/>
    <property type="evidence" value="ECO:0007669"/>
    <property type="project" value="InterPro"/>
</dbReference>
<dbReference type="InterPro" id="IPR050196">
    <property type="entry name" value="Cytochrome_P450_Monoox"/>
</dbReference>
<dbReference type="Proteomes" id="UP001195769">
    <property type="component" value="Unassembled WGS sequence"/>
</dbReference>
<evidence type="ECO:0000313" key="5">
    <source>
        <dbReference type="EMBL" id="KAG1905027.1"/>
    </source>
</evidence>
<dbReference type="GO" id="GO:0005506">
    <property type="term" value="F:iron ion binding"/>
    <property type="evidence" value="ECO:0007669"/>
    <property type="project" value="InterPro"/>
</dbReference>
<dbReference type="PRINTS" id="PR00465">
    <property type="entry name" value="EP450IV"/>
</dbReference>
<comment type="similarity">
    <text evidence="2">Belongs to the cytochrome P450 family.</text>
</comment>
<dbReference type="GO" id="GO:0016705">
    <property type="term" value="F:oxidoreductase activity, acting on paired donors, with incorporation or reduction of molecular oxygen"/>
    <property type="evidence" value="ECO:0007669"/>
    <property type="project" value="InterPro"/>
</dbReference>
<dbReference type="Pfam" id="PF00067">
    <property type="entry name" value="p450"/>
    <property type="match status" value="1"/>
</dbReference>
<evidence type="ECO:0000256" key="4">
    <source>
        <dbReference type="ARBA" id="ARBA00023004"/>
    </source>
</evidence>
<comment type="cofactor">
    <cofactor evidence="1">
        <name>heme</name>
        <dbReference type="ChEBI" id="CHEBI:30413"/>
    </cofactor>
</comment>
<accession>A0AAD4EFC4</accession>
<comment type="caution">
    <text evidence="5">The sequence shown here is derived from an EMBL/GenBank/DDBJ whole genome shotgun (WGS) entry which is preliminary data.</text>
</comment>
<gene>
    <name evidence="5" type="ORF">F5891DRAFT_944511</name>
</gene>
<evidence type="ECO:0000256" key="1">
    <source>
        <dbReference type="ARBA" id="ARBA00001971"/>
    </source>
</evidence>
<keyword evidence="4" id="KW-0408">Iron</keyword>
<sequence>KYCDGKPLRDHKIAPIMIAFLMAGQHTIPTSVSWTLLHLAQNIEVQETLHQEKVDHFNNSHGFFRSTDHEVFCKLPVPDSVIHKTPRMHPPIHSIMRYVRSDFLICGSRCSLQR</sequence>
<proteinExistence type="inferred from homology"/>
<organism evidence="5 6">
    <name type="scientific">Suillus fuscotomentosus</name>
    <dbReference type="NCBI Taxonomy" id="1912939"/>
    <lineage>
        <taxon>Eukaryota</taxon>
        <taxon>Fungi</taxon>
        <taxon>Dikarya</taxon>
        <taxon>Basidiomycota</taxon>
        <taxon>Agaricomycotina</taxon>
        <taxon>Agaricomycetes</taxon>
        <taxon>Agaricomycetidae</taxon>
        <taxon>Boletales</taxon>
        <taxon>Suillineae</taxon>
        <taxon>Suillaceae</taxon>
        <taxon>Suillus</taxon>
    </lineage>
</organism>
<dbReference type="InterPro" id="IPR001128">
    <property type="entry name" value="Cyt_P450"/>
</dbReference>
<dbReference type="PANTHER" id="PTHR24291">
    <property type="entry name" value="CYTOCHROME P450 FAMILY 4"/>
    <property type="match status" value="1"/>
</dbReference>
<dbReference type="PANTHER" id="PTHR24291:SF191">
    <property type="entry name" value="STEROL 14-DEMETHYLASE"/>
    <property type="match status" value="1"/>
</dbReference>
<dbReference type="InterPro" id="IPR036396">
    <property type="entry name" value="Cyt_P450_sf"/>
</dbReference>
<dbReference type="RefSeq" id="XP_041230602.1">
    <property type="nucleotide sequence ID" value="XM_041374558.1"/>
</dbReference>
<evidence type="ECO:0000256" key="3">
    <source>
        <dbReference type="ARBA" id="ARBA00022723"/>
    </source>
</evidence>
<dbReference type="GeneID" id="64668856"/>
<reference evidence="5" key="1">
    <citation type="journal article" date="2020" name="New Phytol.">
        <title>Comparative genomics reveals dynamic genome evolution in host specialist ectomycorrhizal fungi.</title>
        <authorList>
            <person name="Lofgren L.A."/>
            <person name="Nguyen N.H."/>
            <person name="Vilgalys R."/>
            <person name="Ruytinx J."/>
            <person name="Liao H.L."/>
            <person name="Branco S."/>
            <person name="Kuo A."/>
            <person name="LaButti K."/>
            <person name="Lipzen A."/>
            <person name="Andreopoulos W."/>
            <person name="Pangilinan J."/>
            <person name="Riley R."/>
            <person name="Hundley H."/>
            <person name="Na H."/>
            <person name="Barry K."/>
            <person name="Grigoriev I.V."/>
            <person name="Stajich J.E."/>
            <person name="Kennedy P.G."/>
        </authorList>
    </citation>
    <scope>NUCLEOTIDE SEQUENCE</scope>
    <source>
        <strain evidence="5">FC203</strain>
    </source>
</reference>
<keyword evidence="3" id="KW-0479">Metal-binding</keyword>